<comment type="caution">
    <text evidence="1">The sequence shown here is derived from an EMBL/GenBank/DDBJ whole genome shotgun (WGS) entry which is preliminary data.</text>
</comment>
<proteinExistence type="predicted"/>
<name>A0A4R1B2Q3_9BACI</name>
<dbReference type="RefSeq" id="WP_057765011.1">
    <property type="nucleotide sequence ID" value="NZ_LMBX01000013.1"/>
</dbReference>
<evidence type="ECO:0008006" key="3">
    <source>
        <dbReference type="Google" id="ProtNLM"/>
    </source>
</evidence>
<organism evidence="1 2">
    <name type="scientific">Cytobacillus praedii</name>
    <dbReference type="NCBI Taxonomy" id="1742358"/>
    <lineage>
        <taxon>Bacteria</taxon>
        <taxon>Bacillati</taxon>
        <taxon>Bacillota</taxon>
        <taxon>Bacilli</taxon>
        <taxon>Bacillales</taxon>
        <taxon>Bacillaceae</taxon>
        <taxon>Cytobacillus</taxon>
    </lineage>
</organism>
<accession>A0A4R1B2Q3</accession>
<protein>
    <recommendedName>
        <fullName evidence="3">LysM domain-containing protein</fullName>
    </recommendedName>
</protein>
<dbReference type="OrthoDB" id="2691912at2"/>
<dbReference type="Proteomes" id="UP000293846">
    <property type="component" value="Unassembled WGS sequence"/>
</dbReference>
<keyword evidence="2" id="KW-1185">Reference proteome</keyword>
<sequence length="107" mass="11838">MKRLVALLLAALTIFVIYYDLSKGTLPAGDEQTVEVTSLTNTAESFFEKKVAPGETVLSIIEQKMNGPLPVSMTDVITDFSNLNNGLKPEELKYGKTYKFPIYSSKN</sequence>
<reference evidence="1 2" key="1">
    <citation type="submission" date="2019-03" db="EMBL/GenBank/DDBJ databases">
        <authorList>
            <person name="Jensen L."/>
            <person name="Storgaard J."/>
            <person name="Sulaj E."/>
            <person name="Schramm A."/>
            <person name="Marshall I.P.G."/>
        </authorList>
    </citation>
    <scope>NUCLEOTIDE SEQUENCE [LARGE SCALE GENOMIC DNA]</scope>
    <source>
        <strain evidence="1 2">2017H2G3</strain>
    </source>
</reference>
<dbReference type="AlphaFoldDB" id="A0A4R1B2Q3"/>
<dbReference type="STRING" id="1742358.GCA_001439605_02298"/>
<gene>
    <name evidence="1" type="ORF">E0Y62_10510</name>
</gene>
<evidence type="ECO:0000313" key="1">
    <source>
        <dbReference type="EMBL" id="TCJ04181.1"/>
    </source>
</evidence>
<evidence type="ECO:0000313" key="2">
    <source>
        <dbReference type="Proteomes" id="UP000293846"/>
    </source>
</evidence>
<dbReference type="EMBL" id="SJTH01000010">
    <property type="protein sequence ID" value="TCJ04181.1"/>
    <property type="molecule type" value="Genomic_DNA"/>
</dbReference>